<dbReference type="PANTHER" id="PTHR43646">
    <property type="entry name" value="GLYCOSYLTRANSFERASE"/>
    <property type="match status" value="1"/>
</dbReference>
<dbReference type="PANTHER" id="PTHR43646:SF2">
    <property type="entry name" value="GLYCOSYLTRANSFERASE 2-LIKE DOMAIN-CONTAINING PROTEIN"/>
    <property type="match status" value="1"/>
</dbReference>
<reference evidence="6 7" key="1">
    <citation type="submission" date="2022-04" db="EMBL/GenBank/DDBJ databases">
        <title>Pseudomonas knackmussii B09-2.</title>
        <authorList>
            <person name="Deng Y."/>
        </authorList>
    </citation>
    <scope>NUCLEOTIDE SEQUENCE [LARGE SCALE GENOMIC DNA]</scope>
    <source>
        <strain evidence="6 7">B09-2</strain>
    </source>
</reference>
<evidence type="ECO:0000256" key="5">
    <source>
        <dbReference type="ARBA" id="ARBA00023136"/>
    </source>
</evidence>
<evidence type="ECO:0000313" key="7">
    <source>
        <dbReference type="Proteomes" id="UP000831189"/>
    </source>
</evidence>
<accession>A0ABY4KWG5</accession>
<dbReference type="SUPFAM" id="SSF53448">
    <property type="entry name" value="Nucleotide-diphospho-sugar transferases"/>
    <property type="match status" value="1"/>
</dbReference>
<keyword evidence="3" id="KW-0328">Glycosyltransferase</keyword>
<keyword evidence="4" id="KW-0808">Transferase</keyword>
<organism evidence="6 7">
    <name type="scientific">Pseudomonas knackmussii</name>
    <dbReference type="NCBI Taxonomy" id="65741"/>
    <lineage>
        <taxon>Bacteria</taxon>
        <taxon>Pseudomonadati</taxon>
        <taxon>Pseudomonadota</taxon>
        <taxon>Gammaproteobacteria</taxon>
        <taxon>Pseudomonadales</taxon>
        <taxon>Pseudomonadaceae</taxon>
        <taxon>Pseudomonas</taxon>
    </lineage>
</organism>
<keyword evidence="7" id="KW-1185">Reference proteome</keyword>
<keyword evidence="2" id="KW-1003">Cell membrane</keyword>
<keyword evidence="5" id="KW-0472">Membrane</keyword>
<evidence type="ECO:0000313" key="6">
    <source>
        <dbReference type="EMBL" id="UPQ84506.1"/>
    </source>
</evidence>
<dbReference type="EMBL" id="CP096208">
    <property type="protein sequence ID" value="UPQ84506.1"/>
    <property type="molecule type" value="Genomic_DNA"/>
</dbReference>
<evidence type="ECO:0000256" key="2">
    <source>
        <dbReference type="ARBA" id="ARBA00022475"/>
    </source>
</evidence>
<sequence length="239" mass="27067">MSEPIGISVIIPCWRDELPLAQLLPRLVSLLQTPGMGGEIIVVDGASSESCRALCLRYNAAWLPTEPCRGKQLRLGASQAHFPILWFLHADAHLHGNPLSSIQTALGSGVSGGYFRFRFAGKPGWQGSLLERLISLRNHVGVPYGDQGLFVTAKAYRRCGQHSPWPLFEEVELVKRLRSEGRFTRLEDGVRVDPRRWHRDGWWRRSLRNRWLAFQFACGVPAERLAERYTARQPDRTDA</sequence>
<comment type="subcellular location">
    <subcellularLocation>
        <location evidence="1">Cell membrane</location>
    </subcellularLocation>
</comment>
<evidence type="ECO:0000256" key="1">
    <source>
        <dbReference type="ARBA" id="ARBA00004236"/>
    </source>
</evidence>
<dbReference type="Gene3D" id="3.90.550.10">
    <property type="entry name" value="Spore Coat Polysaccharide Biosynthesis Protein SpsA, Chain A"/>
    <property type="match status" value="1"/>
</dbReference>
<dbReference type="InterPro" id="IPR029044">
    <property type="entry name" value="Nucleotide-diphossugar_trans"/>
</dbReference>
<evidence type="ECO:0000256" key="3">
    <source>
        <dbReference type="ARBA" id="ARBA00022676"/>
    </source>
</evidence>
<protein>
    <recommendedName>
        <fullName evidence="8">Transferase 2, rSAM/selenodomain-associated</fullName>
    </recommendedName>
</protein>
<gene>
    <name evidence="6" type="ORF">M0M42_09060</name>
</gene>
<proteinExistence type="predicted"/>
<name>A0ABY4KWG5_9PSED</name>
<evidence type="ECO:0008006" key="8">
    <source>
        <dbReference type="Google" id="ProtNLM"/>
    </source>
</evidence>
<dbReference type="Proteomes" id="UP000831189">
    <property type="component" value="Chromosome"/>
</dbReference>
<evidence type="ECO:0000256" key="4">
    <source>
        <dbReference type="ARBA" id="ARBA00022679"/>
    </source>
</evidence>